<evidence type="ECO:0000313" key="2">
    <source>
        <dbReference type="EMBL" id="JAH98422.1"/>
    </source>
</evidence>
<organism evidence="2">
    <name type="scientific">Anguilla anguilla</name>
    <name type="common">European freshwater eel</name>
    <name type="synonym">Muraena anguilla</name>
    <dbReference type="NCBI Taxonomy" id="7936"/>
    <lineage>
        <taxon>Eukaryota</taxon>
        <taxon>Metazoa</taxon>
        <taxon>Chordata</taxon>
        <taxon>Craniata</taxon>
        <taxon>Vertebrata</taxon>
        <taxon>Euteleostomi</taxon>
        <taxon>Actinopterygii</taxon>
        <taxon>Neopterygii</taxon>
        <taxon>Teleostei</taxon>
        <taxon>Anguilliformes</taxon>
        <taxon>Anguillidae</taxon>
        <taxon>Anguilla</taxon>
    </lineage>
</organism>
<proteinExistence type="predicted"/>
<dbReference type="EMBL" id="GBXM01010155">
    <property type="protein sequence ID" value="JAH98422.1"/>
    <property type="molecule type" value="Transcribed_RNA"/>
</dbReference>
<evidence type="ECO:0000256" key="1">
    <source>
        <dbReference type="SAM" id="Phobius"/>
    </source>
</evidence>
<feature type="transmembrane region" description="Helical" evidence="1">
    <location>
        <begin position="30"/>
        <end position="53"/>
    </location>
</feature>
<accession>A0A0E9X6R9</accession>
<keyword evidence="1" id="KW-1133">Transmembrane helix</keyword>
<sequence length="85" mass="9927">MFTFTFHPFPNFLVSPPPPSKWGIKKRVKFLLPLSKTNLEFILIYLLFFPLFAVHTSPSFTGWSGQVFPLSTYNKMDSLYLNTMF</sequence>
<keyword evidence="1" id="KW-0472">Membrane</keyword>
<reference evidence="2" key="2">
    <citation type="journal article" date="2015" name="Fish Shellfish Immunol.">
        <title>Early steps in the European eel (Anguilla anguilla)-Vibrio vulnificus interaction in the gills: Role of the RtxA13 toxin.</title>
        <authorList>
            <person name="Callol A."/>
            <person name="Pajuelo D."/>
            <person name="Ebbesson L."/>
            <person name="Teles M."/>
            <person name="MacKenzie S."/>
            <person name="Amaro C."/>
        </authorList>
    </citation>
    <scope>NUCLEOTIDE SEQUENCE</scope>
</reference>
<keyword evidence="1" id="KW-0812">Transmembrane</keyword>
<dbReference type="AlphaFoldDB" id="A0A0E9X6R9"/>
<reference evidence="2" key="1">
    <citation type="submission" date="2014-11" db="EMBL/GenBank/DDBJ databases">
        <authorList>
            <person name="Amaro Gonzalez C."/>
        </authorList>
    </citation>
    <scope>NUCLEOTIDE SEQUENCE</scope>
</reference>
<name>A0A0E9X6R9_ANGAN</name>
<protein>
    <submittedName>
        <fullName evidence="2">Uncharacterized protein</fullName>
    </submittedName>
</protein>